<keyword evidence="5 12" id="KW-0337">GPI-anchor biosynthesis</keyword>
<keyword evidence="11 12" id="KW-0472">Membrane</keyword>
<sequence length="469" mass="50402">MMKKKTEVAAAASPYRTILVTFLGWKVFLLAIAAGSALIGDAYDTSASLALLGVSESASASVSASASSFDSTQNNNNTNNGPVAQLITRLSSWDAIYFVSVARRGYRFEQEWAFGSGLPVVIRSIIKCLDHLGLTTIGDETAGREGSSALPEAIVGVLVSHAAHLLSALVLYQLSVLVWRRRLHALVASILHILSPAGLFLSAPFAESSFALLSFTGYLLLAKSCHAEQHAARRDVYVVLAGVSFGLATAFRSNGILNGIPFAWGVVQSLPTLSRRPSDTLRRLVAFGISGICVAAGLVAPQAVAYHRYCYAVSPGSDAAVWCHGYLPSIYAYVQEHYWNVGFLRYWTLPNLPLFLLAGPMLVILTKSGMEHLTPGGPRPHVVDKPAESARLLALVRSAAVAQVLLAVLAVSNYHVQIITRISSGCPLWYCWLADSLISERKFASRVVMFMVIYASVQGALFSSFLPPA</sequence>
<dbReference type="PANTHER" id="PTHR12468:SF2">
    <property type="entry name" value="GPI MANNOSYLTRANSFERASE 2"/>
    <property type="match status" value="1"/>
</dbReference>
<evidence type="ECO:0000256" key="6">
    <source>
        <dbReference type="ARBA" id="ARBA00022676"/>
    </source>
</evidence>
<keyword evidence="6 12" id="KW-0328">Glycosyltransferase</keyword>
<evidence type="ECO:0000313" key="14">
    <source>
        <dbReference type="Proteomes" id="UP001286456"/>
    </source>
</evidence>
<feature type="transmembrane region" description="Helical" evidence="12">
    <location>
        <begin position="447"/>
        <end position="466"/>
    </location>
</feature>
<dbReference type="InterPro" id="IPR007315">
    <property type="entry name" value="PIG-V/Gpi18"/>
</dbReference>
<evidence type="ECO:0000256" key="11">
    <source>
        <dbReference type="ARBA" id="ARBA00023136"/>
    </source>
</evidence>
<evidence type="ECO:0000256" key="12">
    <source>
        <dbReference type="RuleBase" id="RU363112"/>
    </source>
</evidence>
<dbReference type="Pfam" id="PF04188">
    <property type="entry name" value="Mannosyl_trans2"/>
    <property type="match status" value="1"/>
</dbReference>
<keyword evidence="8 12" id="KW-0812">Transmembrane</keyword>
<dbReference type="GO" id="GO:0000009">
    <property type="term" value="F:alpha-1,6-mannosyltransferase activity"/>
    <property type="evidence" value="ECO:0007669"/>
    <property type="project" value="InterPro"/>
</dbReference>
<feature type="transmembrane region" description="Helical" evidence="12">
    <location>
        <begin position="284"/>
        <end position="306"/>
    </location>
</feature>
<evidence type="ECO:0000256" key="2">
    <source>
        <dbReference type="ARBA" id="ARBA00004687"/>
    </source>
</evidence>
<dbReference type="EMBL" id="JAUEPO010000002">
    <property type="protein sequence ID" value="KAK3333755.1"/>
    <property type="molecule type" value="Genomic_DNA"/>
</dbReference>
<comment type="similarity">
    <text evidence="3 12">Belongs to the PIGV family.</text>
</comment>
<gene>
    <name evidence="13" type="ORF">B0T19DRAFT_135765</name>
</gene>
<dbReference type="GO" id="GO:0005789">
    <property type="term" value="C:endoplasmic reticulum membrane"/>
    <property type="evidence" value="ECO:0007669"/>
    <property type="project" value="UniProtKB-SubCell"/>
</dbReference>
<keyword evidence="10 12" id="KW-1133">Transmembrane helix</keyword>
<dbReference type="EC" id="2.4.1.-" evidence="12"/>
<dbReference type="GO" id="GO:0031501">
    <property type="term" value="C:mannosyltransferase complex"/>
    <property type="evidence" value="ECO:0007669"/>
    <property type="project" value="TreeGrafter"/>
</dbReference>
<dbReference type="AlphaFoldDB" id="A0AAE0MIS6"/>
<comment type="caution">
    <text evidence="12">Lacks conserved residue(s) required for the propagation of feature annotation.</text>
</comment>
<evidence type="ECO:0000256" key="1">
    <source>
        <dbReference type="ARBA" id="ARBA00004477"/>
    </source>
</evidence>
<feature type="transmembrane region" description="Helical" evidence="12">
    <location>
        <begin position="183"/>
        <end position="203"/>
    </location>
</feature>
<evidence type="ECO:0000256" key="3">
    <source>
        <dbReference type="ARBA" id="ARBA00008698"/>
    </source>
</evidence>
<comment type="pathway">
    <text evidence="2 12">Glycolipid biosynthesis; glycosylphosphatidylinositol-anchor biosynthesis.</text>
</comment>
<dbReference type="Proteomes" id="UP001286456">
    <property type="component" value="Unassembled WGS sequence"/>
</dbReference>
<dbReference type="GO" id="GO:0004376">
    <property type="term" value="F:GPI mannosyltransferase activity"/>
    <property type="evidence" value="ECO:0007669"/>
    <property type="project" value="InterPro"/>
</dbReference>
<evidence type="ECO:0000256" key="9">
    <source>
        <dbReference type="ARBA" id="ARBA00022824"/>
    </source>
</evidence>
<keyword evidence="9 12" id="KW-0256">Endoplasmic reticulum</keyword>
<evidence type="ECO:0000256" key="8">
    <source>
        <dbReference type="ARBA" id="ARBA00022692"/>
    </source>
</evidence>
<feature type="transmembrane region" description="Helical" evidence="12">
    <location>
        <begin position="20"/>
        <end position="39"/>
    </location>
</feature>
<evidence type="ECO:0000256" key="7">
    <source>
        <dbReference type="ARBA" id="ARBA00022679"/>
    </source>
</evidence>
<keyword evidence="7 12" id="KW-0808">Transferase</keyword>
<proteinExistence type="inferred from homology"/>
<feature type="transmembrane region" description="Helical" evidence="12">
    <location>
        <begin position="237"/>
        <end position="264"/>
    </location>
</feature>
<dbReference type="PANTHER" id="PTHR12468">
    <property type="entry name" value="GPI MANNOSYLTRANSFERASE 2"/>
    <property type="match status" value="1"/>
</dbReference>
<organism evidence="13 14">
    <name type="scientific">Cercophora scortea</name>
    <dbReference type="NCBI Taxonomy" id="314031"/>
    <lineage>
        <taxon>Eukaryota</taxon>
        <taxon>Fungi</taxon>
        <taxon>Dikarya</taxon>
        <taxon>Ascomycota</taxon>
        <taxon>Pezizomycotina</taxon>
        <taxon>Sordariomycetes</taxon>
        <taxon>Sordariomycetidae</taxon>
        <taxon>Sordariales</taxon>
        <taxon>Lasiosphaeriaceae</taxon>
        <taxon>Cercophora</taxon>
    </lineage>
</organism>
<accession>A0AAE0MIS6</accession>
<feature type="transmembrane region" description="Helical" evidence="12">
    <location>
        <begin position="352"/>
        <end position="370"/>
    </location>
</feature>
<evidence type="ECO:0000313" key="13">
    <source>
        <dbReference type="EMBL" id="KAK3333755.1"/>
    </source>
</evidence>
<keyword evidence="14" id="KW-1185">Reference proteome</keyword>
<name>A0AAE0MIS6_9PEZI</name>
<evidence type="ECO:0000256" key="4">
    <source>
        <dbReference type="ARBA" id="ARBA00013795"/>
    </source>
</evidence>
<protein>
    <recommendedName>
        <fullName evidence="4 12">GPI mannosyltransferase 2</fullName>
        <ecNumber evidence="12">2.4.1.-</ecNumber>
    </recommendedName>
</protein>
<evidence type="ECO:0000256" key="5">
    <source>
        <dbReference type="ARBA" id="ARBA00022502"/>
    </source>
</evidence>
<comment type="function">
    <text evidence="12">Mannosyltransferase involved in glycosylphosphatidylinositol-anchor biosynthesis.</text>
</comment>
<reference evidence="13" key="2">
    <citation type="submission" date="2023-06" db="EMBL/GenBank/DDBJ databases">
        <authorList>
            <consortium name="Lawrence Berkeley National Laboratory"/>
            <person name="Haridas S."/>
            <person name="Hensen N."/>
            <person name="Bonometti L."/>
            <person name="Westerberg I."/>
            <person name="Brannstrom I.O."/>
            <person name="Guillou S."/>
            <person name="Cros-Aarteil S."/>
            <person name="Calhoun S."/>
            <person name="Kuo A."/>
            <person name="Mondo S."/>
            <person name="Pangilinan J."/>
            <person name="Riley R."/>
            <person name="Labutti K."/>
            <person name="Andreopoulos B."/>
            <person name="Lipzen A."/>
            <person name="Chen C."/>
            <person name="Yanf M."/>
            <person name="Daum C."/>
            <person name="Ng V."/>
            <person name="Clum A."/>
            <person name="Steindorff A."/>
            <person name="Ohm R."/>
            <person name="Martin F."/>
            <person name="Silar P."/>
            <person name="Natvig D."/>
            <person name="Lalanne C."/>
            <person name="Gautier V."/>
            <person name="Ament-Velasquez S.L."/>
            <person name="Kruys A."/>
            <person name="Hutchinson M.I."/>
            <person name="Powell A.J."/>
            <person name="Barry K."/>
            <person name="Miller A.N."/>
            <person name="Grigoriev I.V."/>
            <person name="Debuchy R."/>
            <person name="Gladieux P."/>
            <person name="Thoren M.H."/>
            <person name="Johannesson H."/>
        </authorList>
    </citation>
    <scope>NUCLEOTIDE SEQUENCE</scope>
    <source>
        <strain evidence="13">SMH4131-1</strain>
    </source>
</reference>
<dbReference type="GO" id="GO:0006506">
    <property type="term" value="P:GPI anchor biosynthetic process"/>
    <property type="evidence" value="ECO:0007669"/>
    <property type="project" value="UniProtKB-KW"/>
</dbReference>
<comment type="caution">
    <text evidence="13">The sequence shown here is derived from an EMBL/GenBank/DDBJ whole genome shotgun (WGS) entry which is preliminary data.</text>
</comment>
<comment type="subcellular location">
    <subcellularLocation>
        <location evidence="1 12">Endoplasmic reticulum membrane</location>
        <topology evidence="1 12">Multi-pass membrane protein</topology>
    </subcellularLocation>
</comment>
<evidence type="ECO:0000256" key="10">
    <source>
        <dbReference type="ARBA" id="ARBA00022989"/>
    </source>
</evidence>
<feature type="transmembrane region" description="Helical" evidence="12">
    <location>
        <begin position="153"/>
        <end position="171"/>
    </location>
</feature>
<reference evidence="13" key="1">
    <citation type="journal article" date="2023" name="Mol. Phylogenet. Evol.">
        <title>Genome-scale phylogeny and comparative genomics of the fungal order Sordariales.</title>
        <authorList>
            <person name="Hensen N."/>
            <person name="Bonometti L."/>
            <person name="Westerberg I."/>
            <person name="Brannstrom I.O."/>
            <person name="Guillou S."/>
            <person name="Cros-Aarteil S."/>
            <person name="Calhoun S."/>
            <person name="Haridas S."/>
            <person name="Kuo A."/>
            <person name="Mondo S."/>
            <person name="Pangilinan J."/>
            <person name="Riley R."/>
            <person name="LaButti K."/>
            <person name="Andreopoulos B."/>
            <person name="Lipzen A."/>
            <person name="Chen C."/>
            <person name="Yan M."/>
            <person name="Daum C."/>
            <person name="Ng V."/>
            <person name="Clum A."/>
            <person name="Steindorff A."/>
            <person name="Ohm R.A."/>
            <person name="Martin F."/>
            <person name="Silar P."/>
            <person name="Natvig D.O."/>
            <person name="Lalanne C."/>
            <person name="Gautier V."/>
            <person name="Ament-Velasquez S.L."/>
            <person name="Kruys A."/>
            <person name="Hutchinson M.I."/>
            <person name="Powell A.J."/>
            <person name="Barry K."/>
            <person name="Miller A.N."/>
            <person name="Grigoriev I.V."/>
            <person name="Debuchy R."/>
            <person name="Gladieux P."/>
            <person name="Hiltunen Thoren M."/>
            <person name="Johannesson H."/>
        </authorList>
    </citation>
    <scope>NUCLEOTIDE SEQUENCE</scope>
    <source>
        <strain evidence="13">SMH4131-1</strain>
    </source>
</reference>